<feature type="compositionally biased region" description="Polar residues" evidence="1">
    <location>
        <begin position="388"/>
        <end position="403"/>
    </location>
</feature>
<evidence type="ECO:0000256" key="2">
    <source>
        <dbReference type="SAM" id="Phobius"/>
    </source>
</evidence>
<feature type="compositionally biased region" description="Low complexity" evidence="1">
    <location>
        <begin position="153"/>
        <end position="165"/>
    </location>
</feature>
<feature type="compositionally biased region" description="Pro residues" evidence="1">
    <location>
        <begin position="307"/>
        <end position="316"/>
    </location>
</feature>
<feature type="transmembrane region" description="Helical" evidence="2">
    <location>
        <begin position="657"/>
        <end position="677"/>
    </location>
</feature>
<feature type="transmembrane region" description="Helical" evidence="2">
    <location>
        <begin position="410"/>
        <end position="434"/>
    </location>
</feature>
<name>A0A8H5EV86_9AGAR</name>
<dbReference type="EMBL" id="JAACJK010000223">
    <property type="protein sequence ID" value="KAF5313571.1"/>
    <property type="molecule type" value="Genomic_DNA"/>
</dbReference>
<feature type="region of interest" description="Disordered" evidence="1">
    <location>
        <begin position="1082"/>
        <end position="1101"/>
    </location>
</feature>
<dbReference type="Proteomes" id="UP000541558">
    <property type="component" value="Unassembled WGS sequence"/>
</dbReference>
<feature type="region of interest" description="Disordered" evidence="1">
    <location>
        <begin position="73"/>
        <end position="403"/>
    </location>
</feature>
<accession>A0A8H5EV86</accession>
<feature type="compositionally biased region" description="Basic and acidic residues" evidence="1">
    <location>
        <begin position="358"/>
        <end position="373"/>
    </location>
</feature>
<keyword evidence="2" id="KW-0472">Membrane</keyword>
<reference evidence="3 4" key="1">
    <citation type="journal article" date="2020" name="ISME J.">
        <title>Uncovering the hidden diversity of litter-decomposition mechanisms in mushroom-forming fungi.</title>
        <authorList>
            <person name="Floudas D."/>
            <person name="Bentzer J."/>
            <person name="Ahren D."/>
            <person name="Johansson T."/>
            <person name="Persson P."/>
            <person name="Tunlid A."/>
        </authorList>
    </citation>
    <scope>NUCLEOTIDE SEQUENCE [LARGE SCALE GENOMIC DNA]</scope>
    <source>
        <strain evidence="3 4">CBS 175.51</strain>
    </source>
</reference>
<feature type="compositionally biased region" description="Basic and acidic residues" evidence="1">
    <location>
        <begin position="737"/>
        <end position="751"/>
    </location>
</feature>
<evidence type="ECO:0000256" key="1">
    <source>
        <dbReference type="SAM" id="MobiDB-lite"/>
    </source>
</evidence>
<protein>
    <submittedName>
        <fullName evidence="3">Uncharacterized protein</fullName>
    </submittedName>
</protein>
<dbReference type="OrthoDB" id="3062801at2759"/>
<feature type="transmembrane region" description="Helical" evidence="2">
    <location>
        <begin position="601"/>
        <end position="628"/>
    </location>
</feature>
<organism evidence="3 4">
    <name type="scientific">Ephemerocybe angulata</name>
    <dbReference type="NCBI Taxonomy" id="980116"/>
    <lineage>
        <taxon>Eukaryota</taxon>
        <taxon>Fungi</taxon>
        <taxon>Dikarya</taxon>
        <taxon>Basidiomycota</taxon>
        <taxon>Agaricomycotina</taxon>
        <taxon>Agaricomycetes</taxon>
        <taxon>Agaricomycetidae</taxon>
        <taxon>Agaricales</taxon>
        <taxon>Agaricineae</taxon>
        <taxon>Psathyrellaceae</taxon>
        <taxon>Ephemerocybe</taxon>
    </lineage>
</organism>
<evidence type="ECO:0000313" key="4">
    <source>
        <dbReference type="Proteomes" id="UP000541558"/>
    </source>
</evidence>
<feature type="transmembrane region" description="Helical" evidence="2">
    <location>
        <begin position="522"/>
        <end position="540"/>
    </location>
</feature>
<sequence length="1101" mass="122506">MMQPPIVMQPPAMMIPPPTLMQPPVSVPQPPIRVPPIHETPDGMPPPTTIQNSFARLPTVILPPTSVVHFPAQQAPIIIPPPRRSRSRSSSRQRYSPSPSFYQESVRERNRSRSPSLELHSAAQPIEPPPLNVDEPPRDQDPIIIPSPQRTWSRSSRSPHRASPSIIQQPPMFPPVIPQRSSSRRSSESRGRRRSQCSPLYQPMGTPPILLHEDSRASIPPSGRSRSPSRSRTPPIVRYRREPFQPSRRSSPLARASTPDYADRRGPRRHSPAPSWVDYGDGELWQSDRSLSPLPVPPPRHRSTMPPQYPNVPSAPSPIVLPSSNSGRRSYRQASPSITHARRPRPSHYTSHHHHGHRDADSFDEKHSYKYPEVHSSTPYRPVPQPPYTNSNQKQGGAEPMSSTSDTAEVTWIAIALSLFFDLVPRQVYLHFLLRFPALYFSRVTRIFRDANLGMGEIKKMALEAVLNQDDSENGAGKHMNQMLLYNGMFLQNPQDNAPMEYVNLRNSWQGFIDSLMREWKTLNIISVLLLSAILTILQIDAAAENPLTRFSALLSLVCAFMSLLYGCIYIIRFGTMRKTHKAAEWANESERSSTSIFWNVWVMLAMPAVWLAWSMIFYIITIMSFVWQTGPTISTTNPEPPTIYLSSDLEILVPRIIISIVFGLGLVYLALIAVTFRRYSDPMEEAWRERISGWLQEKATAAARMGYAGYQSQGQPPYPGPDEHTRRQQQPPYYGEKSEVKFGGEGEKGHSGRAKNLTATAPASKSKGLTATEKGFTKLDEIPLGVKGLAPFVSFTGVNVTNLPPVTAGRELGDVDPKGGEEKSTTEKPKFNRKGNPAPLVAPSPPRDSSLPRHSPPPLIPQPAPIQPESTIISNTYPVVPGVVAIPLKGRELSDDSRSEVHNKIEEMEEVIRLDSEGARARGRPANSTENMPIPRDLLAQGLQVASWYLLCEDIKRDWDAVVQSRPGSLRDLLKSIKKWNNTLITYNMFILLVQLDSENVNPQPNSSGSPTVTTSSVVHKGCAVYMGSSELKKVGVRRDGEDELSGTAGDGGSSTPYRPVWYYALVESLAEVVAVDEDDGNGLLQFSDDENDGADRGEV</sequence>
<feature type="transmembrane region" description="Helical" evidence="2">
    <location>
        <begin position="552"/>
        <end position="572"/>
    </location>
</feature>
<feature type="compositionally biased region" description="Polar residues" evidence="1">
    <location>
        <begin position="322"/>
        <end position="338"/>
    </location>
</feature>
<evidence type="ECO:0000313" key="3">
    <source>
        <dbReference type="EMBL" id="KAF5313571.1"/>
    </source>
</evidence>
<dbReference type="AlphaFoldDB" id="A0A8H5EV86"/>
<feature type="compositionally biased region" description="Low complexity" evidence="1">
    <location>
        <begin position="217"/>
        <end position="235"/>
    </location>
</feature>
<feature type="region of interest" description="Disordered" evidence="1">
    <location>
        <begin position="803"/>
        <end position="869"/>
    </location>
</feature>
<feature type="compositionally biased region" description="Basic and acidic residues" evidence="1">
    <location>
        <begin position="812"/>
        <end position="831"/>
    </location>
</feature>
<keyword evidence="2" id="KW-0812">Transmembrane</keyword>
<proteinExistence type="predicted"/>
<feature type="compositionally biased region" description="Polar residues" evidence="1">
    <location>
        <begin position="758"/>
        <end position="769"/>
    </location>
</feature>
<feature type="compositionally biased region" description="Low complexity" evidence="1">
    <location>
        <begin position="246"/>
        <end position="257"/>
    </location>
</feature>
<comment type="caution">
    <text evidence="3">The sequence shown here is derived from an EMBL/GenBank/DDBJ whole genome shotgun (WGS) entry which is preliminary data.</text>
</comment>
<feature type="compositionally biased region" description="Basic residues" evidence="1">
    <location>
        <begin position="340"/>
        <end position="357"/>
    </location>
</feature>
<feature type="region of interest" description="Disordered" evidence="1">
    <location>
        <begin position="711"/>
        <end position="769"/>
    </location>
</feature>
<keyword evidence="4" id="KW-1185">Reference proteome</keyword>
<feature type="compositionally biased region" description="Pro residues" evidence="1">
    <location>
        <begin position="855"/>
        <end position="867"/>
    </location>
</feature>
<keyword evidence="2" id="KW-1133">Transmembrane helix</keyword>
<gene>
    <name evidence="3" type="ORF">D9611_010174</name>
</gene>